<dbReference type="InterPro" id="IPR036390">
    <property type="entry name" value="WH_DNA-bd_sf"/>
</dbReference>
<dbReference type="InterPro" id="IPR000232">
    <property type="entry name" value="HSF_DNA-bd"/>
</dbReference>
<protein>
    <recommendedName>
        <fullName evidence="5">HSF-type DNA-binding domain-containing protein</fullName>
    </recommendedName>
</protein>
<evidence type="ECO:0000256" key="3">
    <source>
        <dbReference type="ARBA" id="ARBA00023242"/>
    </source>
</evidence>
<comment type="subcellular location">
    <subcellularLocation>
        <location evidence="1">Nucleus</location>
    </subcellularLocation>
</comment>
<keyword evidence="3" id="KW-0539">Nucleus</keyword>
<dbReference type="Gene3D" id="1.10.10.10">
    <property type="entry name" value="Winged helix-like DNA-binding domain superfamily/Winged helix DNA-binding domain"/>
    <property type="match status" value="1"/>
</dbReference>
<feature type="region of interest" description="Disordered" evidence="4">
    <location>
        <begin position="92"/>
        <end position="121"/>
    </location>
</feature>
<keyword evidence="2" id="KW-0238">DNA-binding</keyword>
<dbReference type="GO" id="GO:0043565">
    <property type="term" value="F:sequence-specific DNA binding"/>
    <property type="evidence" value="ECO:0007669"/>
    <property type="project" value="InterPro"/>
</dbReference>
<accession>A0AAD7U9G5</accession>
<keyword evidence="7" id="KW-1185">Reference proteome</keyword>
<dbReference type="Proteomes" id="UP001230188">
    <property type="component" value="Unassembled WGS sequence"/>
</dbReference>
<sequence length="265" mass="29990">MPKLVSIIQDHPTLIRFEENSIVIPNPRRLEAVLDRYFRHRQYSSFQRQLNNFGFNKIEKSSSPLNTTYVKVRGACVSQVSDLLHLKRIHSIPTNAAKREHHQKAAERHKRAKREPPPPQPVMAAVPPPIHPLPPPPFCPAPFAFFAVPDPPRQLDHSYHLVFVPPPLPFAPPVEFCEPLRQREDPPEPLPCNDDHFMPNPPSECALPLAIPLWHSIVVSPGLVAKGFINQDGCPNLLDADLYLSPEPKILHFYSPDGQDMTALF</sequence>
<proteinExistence type="predicted"/>
<evidence type="ECO:0000256" key="2">
    <source>
        <dbReference type="ARBA" id="ARBA00023125"/>
    </source>
</evidence>
<name>A0AAD7U9G5_9STRA</name>
<dbReference type="GO" id="GO:0005634">
    <property type="term" value="C:nucleus"/>
    <property type="evidence" value="ECO:0007669"/>
    <property type="project" value="UniProtKB-SubCell"/>
</dbReference>
<dbReference type="AlphaFoldDB" id="A0AAD7U9G5"/>
<dbReference type="InterPro" id="IPR036388">
    <property type="entry name" value="WH-like_DNA-bd_sf"/>
</dbReference>
<dbReference type="SUPFAM" id="SSF46785">
    <property type="entry name" value="Winged helix' DNA-binding domain"/>
    <property type="match status" value="1"/>
</dbReference>
<reference evidence="6" key="1">
    <citation type="submission" date="2023-01" db="EMBL/GenBank/DDBJ databases">
        <title>Metagenome sequencing of chrysophaentin producing Chrysophaeum taylorii.</title>
        <authorList>
            <person name="Davison J."/>
            <person name="Bewley C."/>
        </authorList>
    </citation>
    <scope>NUCLEOTIDE SEQUENCE</scope>
    <source>
        <strain evidence="6">NIES-1699</strain>
    </source>
</reference>
<evidence type="ECO:0000313" key="7">
    <source>
        <dbReference type="Proteomes" id="UP001230188"/>
    </source>
</evidence>
<dbReference type="PANTHER" id="PTHR10015:SF206">
    <property type="entry name" value="HSF-TYPE DNA-BINDING DOMAIN-CONTAINING PROTEIN"/>
    <property type="match status" value="1"/>
</dbReference>
<evidence type="ECO:0000313" key="6">
    <source>
        <dbReference type="EMBL" id="KAJ8600726.1"/>
    </source>
</evidence>
<feature type="compositionally biased region" description="Basic residues" evidence="4">
    <location>
        <begin position="99"/>
        <end position="113"/>
    </location>
</feature>
<dbReference type="GO" id="GO:0003700">
    <property type="term" value="F:DNA-binding transcription factor activity"/>
    <property type="evidence" value="ECO:0007669"/>
    <property type="project" value="InterPro"/>
</dbReference>
<feature type="domain" description="HSF-type DNA-binding" evidence="5">
    <location>
        <begin position="3"/>
        <end position="63"/>
    </location>
</feature>
<evidence type="ECO:0000256" key="1">
    <source>
        <dbReference type="ARBA" id="ARBA00004123"/>
    </source>
</evidence>
<organism evidence="6 7">
    <name type="scientific">Chrysophaeum taylorii</name>
    <dbReference type="NCBI Taxonomy" id="2483200"/>
    <lineage>
        <taxon>Eukaryota</taxon>
        <taxon>Sar</taxon>
        <taxon>Stramenopiles</taxon>
        <taxon>Ochrophyta</taxon>
        <taxon>Pelagophyceae</taxon>
        <taxon>Pelagomonadales</taxon>
        <taxon>Pelagomonadaceae</taxon>
        <taxon>Chrysophaeum</taxon>
    </lineage>
</organism>
<evidence type="ECO:0000259" key="5">
    <source>
        <dbReference type="Pfam" id="PF00447"/>
    </source>
</evidence>
<gene>
    <name evidence="6" type="ORF">CTAYLR_003948</name>
</gene>
<comment type="caution">
    <text evidence="6">The sequence shown here is derived from an EMBL/GenBank/DDBJ whole genome shotgun (WGS) entry which is preliminary data.</text>
</comment>
<dbReference type="Pfam" id="PF00447">
    <property type="entry name" value="HSF_DNA-bind"/>
    <property type="match status" value="1"/>
</dbReference>
<dbReference type="EMBL" id="JAQMWT010000480">
    <property type="protein sequence ID" value="KAJ8600726.1"/>
    <property type="molecule type" value="Genomic_DNA"/>
</dbReference>
<evidence type="ECO:0000256" key="4">
    <source>
        <dbReference type="SAM" id="MobiDB-lite"/>
    </source>
</evidence>
<dbReference type="PANTHER" id="PTHR10015">
    <property type="entry name" value="HEAT SHOCK TRANSCRIPTION FACTOR"/>
    <property type="match status" value="1"/>
</dbReference>